<feature type="chain" id="PRO_5020606394" description="DUF4773 domain-containing protein" evidence="1">
    <location>
        <begin position="30"/>
        <end position="202"/>
    </location>
</feature>
<evidence type="ECO:0000259" key="2">
    <source>
        <dbReference type="Pfam" id="PF15998"/>
    </source>
</evidence>
<feature type="signal peptide" evidence="1">
    <location>
        <begin position="1"/>
        <end position="29"/>
    </location>
</feature>
<dbReference type="InterPro" id="IPR031941">
    <property type="entry name" value="DUF4773"/>
</dbReference>
<dbReference type="AlphaFoldDB" id="A0A4S2KU19"/>
<feature type="domain" description="DUF4773" evidence="2">
    <location>
        <begin position="59"/>
        <end position="173"/>
    </location>
</feature>
<name>A0A4S2KU19_9HYME</name>
<gene>
    <name evidence="3" type="ORF">DBV15_01484</name>
</gene>
<dbReference type="Proteomes" id="UP000310200">
    <property type="component" value="Unassembled WGS sequence"/>
</dbReference>
<evidence type="ECO:0000256" key="1">
    <source>
        <dbReference type="SAM" id="SignalP"/>
    </source>
</evidence>
<keyword evidence="1" id="KW-0732">Signal</keyword>
<proteinExistence type="predicted"/>
<sequence length="202" mass="22743">MGRLRCFDITSVAFIGMLFFAGVAEEATGQDAITSLESNVLDHIGTNSEYNMKTYDNGCKCIKHNCGCCKRLEWDAISMDGKLCINATYLENDYGVSLTVTYNDFTIYNETVSARNPPPICFGEDIVDALDVEVCLRIYDINYKSDDFHACFEITGRIMKLTISKIKLGCIQAELRKKIEYIENKLSPFKMTEDTLPSVVMV</sequence>
<comment type="caution">
    <text evidence="3">The sequence shown here is derived from an EMBL/GenBank/DDBJ whole genome shotgun (WGS) entry which is preliminary data.</text>
</comment>
<dbReference type="Pfam" id="PF15998">
    <property type="entry name" value="DUF4773"/>
    <property type="match status" value="1"/>
</dbReference>
<dbReference type="PANTHER" id="PTHR36299">
    <property type="entry name" value="AGAP008005-PA"/>
    <property type="match status" value="1"/>
</dbReference>
<organism evidence="3 4">
    <name type="scientific">Temnothorax longispinosus</name>
    <dbReference type="NCBI Taxonomy" id="300112"/>
    <lineage>
        <taxon>Eukaryota</taxon>
        <taxon>Metazoa</taxon>
        <taxon>Ecdysozoa</taxon>
        <taxon>Arthropoda</taxon>
        <taxon>Hexapoda</taxon>
        <taxon>Insecta</taxon>
        <taxon>Pterygota</taxon>
        <taxon>Neoptera</taxon>
        <taxon>Endopterygota</taxon>
        <taxon>Hymenoptera</taxon>
        <taxon>Apocrita</taxon>
        <taxon>Aculeata</taxon>
        <taxon>Formicoidea</taxon>
        <taxon>Formicidae</taxon>
        <taxon>Myrmicinae</taxon>
        <taxon>Temnothorax</taxon>
    </lineage>
</organism>
<dbReference type="EMBL" id="QBLH01001040">
    <property type="protein sequence ID" value="TGZ53381.1"/>
    <property type="molecule type" value="Genomic_DNA"/>
</dbReference>
<accession>A0A4S2KU19</accession>
<protein>
    <recommendedName>
        <fullName evidence="2">DUF4773 domain-containing protein</fullName>
    </recommendedName>
</protein>
<evidence type="ECO:0000313" key="3">
    <source>
        <dbReference type="EMBL" id="TGZ53381.1"/>
    </source>
</evidence>
<keyword evidence="4" id="KW-1185">Reference proteome</keyword>
<dbReference type="PANTHER" id="PTHR36299:SF1">
    <property type="entry name" value="DUF4773 DOMAIN-CONTAINING PROTEIN"/>
    <property type="match status" value="1"/>
</dbReference>
<reference evidence="3 4" key="1">
    <citation type="journal article" date="2019" name="Philos. Trans. R. Soc. Lond., B, Biol. Sci.">
        <title>Ant behaviour and brain gene expression of defending hosts depend on the ecological success of the intruding social parasite.</title>
        <authorList>
            <person name="Kaur R."/>
            <person name="Stoldt M."/>
            <person name="Jongepier E."/>
            <person name="Feldmeyer B."/>
            <person name="Menzel F."/>
            <person name="Bornberg-Bauer E."/>
            <person name="Foitzik S."/>
        </authorList>
    </citation>
    <scope>NUCLEOTIDE SEQUENCE [LARGE SCALE GENOMIC DNA]</scope>
    <source>
        <tissue evidence="3">Whole body</tissue>
    </source>
</reference>
<evidence type="ECO:0000313" key="4">
    <source>
        <dbReference type="Proteomes" id="UP000310200"/>
    </source>
</evidence>